<accession>A0A1V9XRY6</accession>
<proteinExistence type="predicted"/>
<gene>
    <name evidence="3" type="ORF">BIW11_07966</name>
</gene>
<comment type="caution">
    <text evidence="3">The sequence shown here is derived from an EMBL/GenBank/DDBJ whole genome shotgun (WGS) entry which is preliminary data.</text>
</comment>
<feature type="coiled-coil region" evidence="1">
    <location>
        <begin position="36"/>
        <end position="137"/>
    </location>
</feature>
<evidence type="ECO:0000313" key="4">
    <source>
        <dbReference type="Proteomes" id="UP000192247"/>
    </source>
</evidence>
<dbReference type="FunCoup" id="A0A1V9XRY6">
    <property type="interactions" value="110"/>
</dbReference>
<organism evidence="3 4">
    <name type="scientific">Tropilaelaps mercedesae</name>
    <dbReference type="NCBI Taxonomy" id="418985"/>
    <lineage>
        <taxon>Eukaryota</taxon>
        <taxon>Metazoa</taxon>
        <taxon>Ecdysozoa</taxon>
        <taxon>Arthropoda</taxon>
        <taxon>Chelicerata</taxon>
        <taxon>Arachnida</taxon>
        <taxon>Acari</taxon>
        <taxon>Parasitiformes</taxon>
        <taxon>Mesostigmata</taxon>
        <taxon>Gamasina</taxon>
        <taxon>Dermanyssoidea</taxon>
        <taxon>Laelapidae</taxon>
        <taxon>Tropilaelaps</taxon>
    </lineage>
</organism>
<evidence type="ECO:0000256" key="1">
    <source>
        <dbReference type="SAM" id="Coils"/>
    </source>
</evidence>
<sequence>MAGSGDDYFDNVECLWDDNEKQCKNTPGSSTWLLEKSVAEQKIHALQRELKEQNGIVADLRNRIRELEIQLEHAHEDLLNQKPPTNAELWQQLTATKELVEELRTRCERLTKEALAAKRIREKRAVSENSVDELKQRYLNSCIPSSTNLRGSSSTSITLTSSTRQVSLRNEIEHLETLLARKDADIKEFREELIEGAELLEKANSEVEELKKKIENLEEETQTLRGDNSKAVSVNLRLHKRIDRLDHRLQETINELYAEKQRNSFLADKLESAETERRTDVNLLKSQLQQAMKGLESLSDKQKSATSLKNGLSHLIAKLRSPKAKESRSQIFVTDMSKRRDRQHGRACKQKH</sequence>
<feature type="coiled-coil region" evidence="1">
    <location>
        <begin position="172"/>
        <end position="255"/>
    </location>
</feature>
<dbReference type="EMBL" id="MNPL01005250">
    <property type="protein sequence ID" value="OQR76142.1"/>
    <property type="molecule type" value="Genomic_DNA"/>
</dbReference>
<evidence type="ECO:0000313" key="3">
    <source>
        <dbReference type="EMBL" id="OQR76142.1"/>
    </source>
</evidence>
<keyword evidence="4" id="KW-1185">Reference proteome</keyword>
<protein>
    <submittedName>
        <fullName evidence="3">Uncharacterized protein</fullName>
    </submittedName>
</protein>
<feature type="compositionally biased region" description="Basic residues" evidence="2">
    <location>
        <begin position="339"/>
        <end position="352"/>
    </location>
</feature>
<reference evidence="3 4" key="1">
    <citation type="journal article" date="2017" name="Gigascience">
        <title>Draft genome of the honey bee ectoparasitic mite, Tropilaelaps mercedesae, is shaped by the parasitic life history.</title>
        <authorList>
            <person name="Dong X."/>
            <person name="Armstrong S.D."/>
            <person name="Xia D."/>
            <person name="Makepeace B.L."/>
            <person name="Darby A.C."/>
            <person name="Kadowaki T."/>
        </authorList>
    </citation>
    <scope>NUCLEOTIDE SEQUENCE [LARGE SCALE GENOMIC DNA]</scope>
    <source>
        <strain evidence="3">Wuxi-XJTLU</strain>
    </source>
</reference>
<evidence type="ECO:0000256" key="2">
    <source>
        <dbReference type="SAM" id="MobiDB-lite"/>
    </source>
</evidence>
<dbReference type="InParanoid" id="A0A1V9XRY6"/>
<dbReference type="OrthoDB" id="10500345at2759"/>
<dbReference type="Proteomes" id="UP000192247">
    <property type="component" value="Unassembled WGS sequence"/>
</dbReference>
<dbReference type="AlphaFoldDB" id="A0A1V9XRY6"/>
<keyword evidence="1" id="KW-0175">Coiled coil</keyword>
<feature type="region of interest" description="Disordered" evidence="2">
    <location>
        <begin position="319"/>
        <end position="352"/>
    </location>
</feature>
<name>A0A1V9XRY6_9ACAR</name>